<gene>
    <name evidence="3" type="ORF">GCM10009665_48530</name>
</gene>
<feature type="compositionally biased region" description="Pro residues" evidence="1">
    <location>
        <begin position="12"/>
        <end position="48"/>
    </location>
</feature>
<proteinExistence type="predicted"/>
<keyword evidence="2" id="KW-0472">Membrane</keyword>
<evidence type="ECO:0000256" key="2">
    <source>
        <dbReference type="SAM" id="Phobius"/>
    </source>
</evidence>
<dbReference type="RefSeq" id="WP_344444062.1">
    <property type="nucleotide sequence ID" value="NZ_BAAALF010000098.1"/>
</dbReference>
<feature type="region of interest" description="Disordered" evidence="1">
    <location>
        <begin position="1"/>
        <end position="48"/>
    </location>
</feature>
<sequence length="314" mass="31543">MSDLDTNATAPDPAPAPDSVPAPAPSPAPATAPAPAPSPAPAPAPAPVAAPAPDFATVPAPVAAPAPAPRSRRALRVTAAVAAAVLAGVGIGVGIIKVKYGDPAPVAAPAPAAVPSAAPSTAQPYGASSNGVHFGSLLDLLLPLPAGYRLGPDDGLDGNDTALTAAQLSAEIDDETSDLPKDQRNATKDELRSLGMRAAGVRSYRTADAKMVVTLRLLQFNQNSVRAFNAFTGALGADSGLNRQGPEVPGHTDARCFLPAEDPGEPIDVMLCSGAVGDLLVTMRVEGVAPLPKSEAVSIFRQQLERLALPGASV</sequence>
<accession>A0ABP4H7F7</accession>
<evidence type="ECO:0008006" key="5">
    <source>
        <dbReference type="Google" id="ProtNLM"/>
    </source>
</evidence>
<evidence type="ECO:0000313" key="4">
    <source>
        <dbReference type="Proteomes" id="UP001500037"/>
    </source>
</evidence>
<comment type="caution">
    <text evidence="3">The sequence shown here is derived from an EMBL/GenBank/DDBJ whole genome shotgun (WGS) entry which is preliminary data.</text>
</comment>
<name>A0ABP4H7F7_9ACTN</name>
<keyword evidence="4" id="KW-1185">Reference proteome</keyword>
<evidence type="ECO:0000313" key="3">
    <source>
        <dbReference type="EMBL" id="GAA1252080.1"/>
    </source>
</evidence>
<evidence type="ECO:0000256" key="1">
    <source>
        <dbReference type="SAM" id="MobiDB-lite"/>
    </source>
</evidence>
<dbReference type="EMBL" id="BAAALF010000098">
    <property type="protein sequence ID" value="GAA1252080.1"/>
    <property type="molecule type" value="Genomic_DNA"/>
</dbReference>
<feature type="transmembrane region" description="Helical" evidence="2">
    <location>
        <begin position="77"/>
        <end position="96"/>
    </location>
</feature>
<dbReference type="Proteomes" id="UP001500037">
    <property type="component" value="Unassembled WGS sequence"/>
</dbReference>
<protein>
    <recommendedName>
        <fullName evidence="5">LytR cell envelope-related transcriptional attenuator</fullName>
    </recommendedName>
</protein>
<keyword evidence="2" id="KW-1133">Transmembrane helix</keyword>
<organism evidence="3 4">
    <name type="scientific">Kitasatospora nipponensis</name>
    <dbReference type="NCBI Taxonomy" id="258049"/>
    <lineage>
        <taxon>Bacteria</taxon>
        <taxon>Bacillati</taxon>
        <taxon>Actinomycetota</taxon>
        <taxon>Actinomycetes</taxon>
        <taxon>Kitasatosporales</taxon>
        <taxon>Streptomycetaceae</taxon>
        <taxon>Kitasatospora</taxon>
    </lineage>
</organism>
<reference evidence="4" key="1">
    <citation type="journal article" date="2019" name="Int. J. Syst. Evol. Microbiol.">
        <title>The Global Catalogue of Microorganisms (GCM) 10K type strain sequencing project: providing services to taxonomists for standard genome sequencing and annotation.</title>
        <authorList>
            <consortium name="The Broad Institute Genomics Platform"/>
            <consortium name="The Broad Institute Genome Sequencing Center for Infectious Disease"/>
            <person name="Wu L."/>
            <person name="Ma J."/>
        </authorList>
    </citation>
    <scope>NUCLEOTIDE SEQUENCE [LARGE SCALE GENOMIC DNA]</scope>
    <source>
        <strain evidence="4">JCM 13004</strain>
    </source>
</reference>
<keyword evidence="2" id="KW-0812">Transmembrane</keyword>